<dbReference type="EnsemblPlants" id="Pp3c16_190V3.2">
    <property type="protein sequence ID" value="Pp3c16_190V3.2"/>
    <property type="gene ID" value="Pp3c16_190"/>
</dbReference>
<dbReference type="GO" id="GO:0051082">
    <property type="term" value="F:unfolded protein binding"/>
    <property type="evidence" value="ECO:0000318"/>
    <property type="project" value="GO_Central"/>
</dbReference>
<dbReference type="GO" id="GO:0006457">
    <property type="term" value="P:protein folding"/>
    <property type="evidence" value="ECO:0000318"/>
    <property type="project" value="GO_Central"/>
</dbReference>
<dbReference type="PROSITE" id="PS51203">
    <property type="entry name" value="CS"/>
    <property type="match status" value="1"/>
</dbReference>
<reference evidence="2 4" key="2">
    <citation type="journal article" date="2018" name="Plant J.">
        <title>The Physcomitrella patens chromosome-scale assembly reveals moss genome structure and evolution.</title>
        <authorList>
            <person name="Lang D."/>
            <person name="Ullrich K.K."/>
            <person name="Murat F."/>
            <person name="Fuchs J."/>
            <person name="Jenkins J."/>
            <person name="Haas F.B."/>
            <person name="Piednoel M."/>
            <person name="Gundlach H."/>
            <person name="Van Bel M."/>
            <person name="Meyberg R."/>
            <person name="Vives C."/>
            <person name="Morata J."/>
            <person name="Symeonidi A."/>
            <person name="Hiss M."/>
            <person name="Muchero W."/>
            <person name="Kamisugi Y."/>
            <person name="Saleh O."/>
            <person name="Blanc G."/>
            <person name="Decker E.L."/>
            <person name="van Gessel N."/>
            <person name="Grimwood J."/>
            <person name="Hayes R.D."/>
            <person name="Graham S.W."/>
            <person name="Gunter L.E."/>
            <person name="McDaniel S.F."/>
            <person name="Hoernstein S.N.W."/>
            <person name="Larsson A."/>
            <person name="Li F.W."/>
            <person name="Perroud P.F."/>
            <person name="Phillips J."/>
            <person name="Ranjan P."/>
            <person name="Rokshar D.S."/>
            <person name="Rothfels C.J."/>
            <person name="Schneider L."/>
            <person name="Shu S."/>
            <person name="Stevenson D.W."/>
            <person name="Thummler F."/>
            <person name="Tillich M."/>
            <person name="Villarreal Aguilar J.C."/>
            <person name="Widiez T."/>
            <person name="Wong G.K."/>
            <person name="Wymore A."/>
            <person name="Zhang Y."/>
            <person name="Zimmer A.D."/>
            <person name="Quatrano R.S."/>
            <person name="Mayer K.F.X."/>
            <person name="Goodstein D."/>
            <person name="Casacuberta J.M."/>
            <person name="Vandepoele K."/>
            <person name="Reski R."/>
            <person name="Cuming A.C."/>
            <person name="Tuskan G.A."/>
            <person name="Maumus F."/>
            <person name="Salse J."/>
            <person name="Schmutz J."/>
            <person name="Rensing S.A."/>
        </authorList>
    </citation>
    <scope>NUCLEOTIDE SEQUENCE [LARGE SCALE GENOMIC DNA]</scope>
    <source>
        <strain evidence="3 4">cv. Gransden 2004</strain>
    </source>
</reference>
<protein>
    <recommendedName>
        <fullName evidence="1">CS domain-containing protein</fullName>
    </recommendedName>
</protein>
<dbReference type="InterPro" id="IPR007052">
    <property type="entry name" value="CS_dom"/>
</dbReference>
<dbReference type="SUPFAM" id="SSF49764">
    <property type="entry name" value="HSP20-like chaperones"/>
    <property type="match status" value="1"/>
</dbReference>
<dbReference type="RefSeq" id="XP_024398924.1">
    <property type="nucleotide sequence ID" value="XM_024543156.2"/>
</dbReference>
<sequence length="158" mass="18198">MAAEKLAPTERHRFEHDGDLIYEWDQQLEEVNIYIPLPERLPTKLLYCTIKPKHLELGVKGNPPYLNHDLAGAVKTDCSFWTIEDRVMHVTLQKREKGQPWPSAIAGHAPLDPLKTEQEKQRLMLERFQTEHPGFDFSNAEFNGNVPDPSKFLGGMQH</sequence>
<proteinExistence type="predicted"/>
<dbReference type="EnsemblPlants" id="Pp3c16_190V3.1">
    <property type="protein sequence ID" value="Pp3c16_190V3.1"/>
    <property type="gene ID" value="Pp3c16_190"/>
</dbReference>
<dbReference type="PaxDb" id="3218-PP1S144_15V6.1"/>
<dbReference type="STRING" id="3218.A9SZZ2"/>
<reference evidence="3" key="3">
    <citation type="submission" date="2020-12" db="UniProtKB">
        <authorList>
            <consortium name="EnsemblPlants"/>
        </authorList>
    </citation>
    <scope>IDENTIFICATION</scope>
</reference>
<dbReference type="InterPro" id="IPR037898">
    <property type="entry name" value="NudC_fam"/>
</dbReference>
<dbReference type="PANTHER" id="PTHR12356">
    <property type="entry name" value="NUCLEAR MOVEMENT PROTEIN NUDC"/>
    <property type="match status" value="1"/>
</dbReference>
<dbReference type="HOGENOM" id="CLU_113495_0_0_1"/>
<evidence type="ECO:0000313" key="2">
    <source>
        <dbReference type="EMBL" id="PNR37142.1"/>
    </source>
</evidence>
<dbReference type="Gramene" id="Pp3c16_190V3.1">
    <property type="protein sequence ID" value="Pp3c16_190V3.1"/>
    <property type="gene ID" value="Pp3c16_190"/>
</dbReference>
<dbReference type="FunFam" id="2.60.40.790:FF:000051">
    <property type="entry name" value="nudC domain-containing protein 2"/>
    <property type="match status" value="1"/>
</dbReference>
<evidence type="ECO:0000313" key="3">
    <source>
        <dbReference type="EnsemblPlants" id="Pp3c16_190V3.1"/>
    </source>
</evidence>
<gene>
    <name evidence="3" type="primary">LOC112293567</name>
    <name evidence="2" type="ORF">PHYPA_020249</name>
</gene>
<evidence type="ECO:0000259" key="1">
    <source>
        <dbReference type="PROSITE" id="PS51203"/>
    </source>
</evidence>
<dbReference type="GeneID" id="112293567"/>
<accession>A9SZZ2</accession>
<dbReference type="Gramene" id="Pp3c16_190V3.2">
    <property type="protein sequence ID" value="Pp3c16_190V3.2"/>
    <property type="gene ID" value="Pp3c16_190"/>
</dbReference>
<dbReference type="PANTHER" id="PTHR12356:SF18">
    <property type="entry name" value="NUDC DOMAIN-CONTAINING PROTEIN 2"/>
    <property type="match status" value="1"/>
</dbReference>
<dbReference type="Pfam" id="PF04969">
    <property type="entry name" value="CS"/>
    <property type="match status" value="1"/>
</dbReference>
<dbReference type="OMA" id="RDVECSL"/>
<keyword evidence="4" id="KW-1185">Reference proteome</keyword>
<dbReference type="Proteomes" id="UP000006727">
    <property type="component" value="Chromosome 16"/>
</dbReference>
<dbReference type="EMBL" id="ABEU02000016">
    <property type="protein sequence ID" value="PNR37142.1"/>
    <property type="molecule type" value="Genomic_DNA"/>
</dbReference>
<feature type="domain" description="CS" evidence="1">
    <location>
        <begin position="17"/>
        <end position="105"/>
    </location>
</feature>
<reference evidence="2 4" key="1">
    <citation type="journal article" date="2008" name="Science">
        <title>The Physcomitrella genome reveals evolutionary insights into the conquest of land by plants.</title>
        <authorList>
            <person name="Rensing S."/>
            <person name="Lang D."/>
            <person name="Zimmer A."/>
            <person name="Terry A."/>
            <person name="Salamov A."/>
            <person name="Shapiro H."/>
            <person name="Nishiyama T."/>
            <person name="Perroud P.-F."/>
            <person name="Lindquist E."/>
            <person name="Kamisugi Y."/>
            <person name="Tanahashi T."/>
            <person name="Sakakibara K."/>
            <person name="Fujita T."/>
            <person name="Oishi K."/>
            <person name="Shin-I T."/>
            <person name="Kuroki Y."/>
            <person name="Toyoda A."/>
            <person name="Suzuki Y."/>
            <person name="Hashimoto A."/>
            <person name="Yamaguchi K."/>
            <person name="Sugano A."/>
            <person name="Kohara Y."/>
            <person name="Fujiyama A."/>
            <person name="Anterola A."/>
            <person name="Aoki S."/>
            <person name="Ashton N."/>
            <person name="Barbazuk W.B."/>
            <person name="Barker E."/>
            <person name="Bennetzen J."/>
            <person name="Bezanilla M."/>
            <person name="Blankenship R."/>
            <person name="Cho S.H."/>
            <person name="Dutcher S."/>
            <person name="Estelle M."/>
            <person name="Fawcett J.A."/>
            <person name="Gundlach H."/>
            <person name="Hanada K."/>
            <person name="Heyl A."/>
            <person name="Hicks K.A."/>
            <person name="Hugh J."/>
            <person name="Lohr M."/>
            <person name="Mayer K."/>
            <person name="Melkozernov A."/>
            <person name="Murata T."/>
            <person name="Nelson D."/>
            <person name="Pils B."/>
            <person name="Prigge M."/>
            <person name="Reiss B."/>
            <person name="Renner T."/>
            <person name="Rombauts S."/>
            <person name="Rushton P."/>
            <person name="Sanderfoot A."/>
            <person name="Schween G."/>
            <person name="Shiu S.-H."/>
            <person name="Stueber K."/>
            <person name="Theodoulou F.L."/>
            <person name="Tu H."/>
            <person name="Van de Peer Y."/>
            <person name="Verrier P.J."/>
            <person name="Waters E."/>
            <person name="Wood A."/>
            <person name="Yang L."/>
            <person name="Cove D."/>
            <person name="Cuming A."/>
            <person name="Hasebe M."/>
            <person name="Lucas S."/>
            <person name="Mishler D.B."/>
            <person name="Reski R."/>
            <person name="Grigoriev I."/>
            <person name="Quatrano R.S."/>
            <person name="Boore J.L."/>
        </authorList>
    </citation>
    <scope>NUCLEOTIDE SEQUENCE [LARGE SCALE GENOMIC DNA]</scope>
    <source>
        <strain evidence="3 4">cv. Gransden 2004</strain>
    </source>
</reference>
<evidence type="ECO:0000313" key="4">
    <source>
        <dbReference type="Proteomes" id="UP000006727"/>
    </source>
</evidence>
<dbReference type="CDD" id="cd06467">
    <property type="entry name" value="p23_NUDC_like"/>
    <property type="match status" value="1"/>
</dbReference>
<dbReference type="AlphaFoldDB" id="A9SZZ2"/>
<dbReference type="eggNOG" id="KOG2265">
    <property type="taxonomic scope" value="Eukaryota"/>
</dbReference>
<dbReference type="GO" id="GO:0005737">
    <property type="term" value="C:cytoplasm"/>
    <property type="evidence" value="ECO:0000318"/>
    <property type="project" value="GO_Central"/>
</dbReference>
<name>A9SZZ2_PHYPA</name>
<dbReference type="InterPro" id="IPR008978">
    <property type="entry name" value="HSP20-like_chaperone"/>
</dbReference>
<dbReference type="GO" id="GO:0005634">
    <property type="term" value="C:nucleus"/>
    <property type="evidence" value="ECO:0007669"/>
    <property type="project" value="EnsemblPlants"/>
</dbReference>
<dbReference type="Gene3D" id="2.60.40.790">
    <property type="match status" value="1"/>
</dbReference>
<organism evidence="2">
    <name type="scientific">Physcomitrium patens</name>
    <name type="common">Spreading-leaved earth moss</name>
    <name type="synonym">Physcomitrella patens</name>
    <dbReference type="NCBI Taxonomy" id="3218"/>
    <lineage>
        <taxon>Eukaryota</taxon>
        <taxon>Viridiplantae</taxon>
        <taxon>Streptophyta</taxon>
        <taxon>Embryophyta</taxon>
        <taxon>Bryophyta</taxon>
        <taxon>Bryophytina</taxon>
        <taxon>Bryopsida</taxon>
        <taxon>Funariidae</taxon>
        <taxon>Funariales</taxon>
        <taxon>Funariaceae</taxon>
        <taxon>Physcomitrium</taxon>
    </lineage>
</organism>